<sequence length="315" mass="36638">MKGQGTGNHMNGLLATHLLALEFNRTVCVSPDYKEFHLAFRSRQPALQEACDPIIKEYNDNVNLRIMLNNFGKPPNECRLQQQLADRKQPVWVILANTYPRWPEVPPNFFFQYYEPTPALLAWLPYPQSPHTVVHLRTPDKHGADDRAGLDNATFAMLYQTLPSDTFLVTNNVAWYDHFPTWQHPAWTIVQHTATSRFWGDTPEHHETNRAVQVLQMWVDWFTILSAQRVYHTASDYSHSAIHWQNIDARIIQGVYPNGTLDLVHESWIRDGLTPRLVDRTINATTEKGELRLCKEDDLSWLRKRKKKSVAYIVR</sequence>
<proteinExistence type="predicted"/>
<reference evidence="1 2" key="1">
    <citation type="journal article" date="2015" name="Plant Cell">
        <title>Oil accumulation by the oleaginous diatom Fistulifera solaris as revealed by the genome and transcriptome.</title>
        <authorList>
            <person name="Tanaka T."/>
            <person name="Maeda Y."/>
            <person name="Veluchamy A."/>
            <person name="Tanaka M."/>
            <person name="Abida H."/>
            <person name="Marechal E."/>
            <person name="Bowler C."/>
            <person name="Muto M."/>
            <person name="Sunaga Y."/>
            <person name="Tanaka M."/>
            <person name="Yoshino T."/>
            <person name="Taniguchi T."/>
            <person name="Fukuda Y."/>
            <person name="Nemoto M."/>
            <person name="Matsumoto M."/>
            <person name="Wong P.S."/>
            <person name="Aburatani S."/>
            <person name="Fujibuchi W."/>
        </authorList>
    </citation>
    <scope>NUCLEOTIDE SEQUENCE [LARGE SCALE GENOMIC DNA]</scope>
    <source>
        <strain evidence="1 2">JPCC DA0580</strain>
    </source>
</reference>
<dbReference type="OrthoDB" id="46184at2759"/>
<protein>
    <submittedName>
        <fullName evidence="1">Uncharacterized protein</fullName>
    </submittedName>
</protein>
<dbReference type="InParanoid" id="A0A1Z5JH22"/>
<organism evidence="1 2">
    <name type="scientific">Fistulifera solaris</name>
    <name type="common">Oleaginous diatom</name>
    <dbReference type="NCBI Taxonomy" id="1519565"/>
    <lineage>
        <taxon>Eukaryota</taxon>
        <taxon>Sar</taxon>
        <taxon>Stramenopiles</taxon>
        <taxon>Ochrophyta</taxon>
        <taxon>Bacillariophyta</taxon>
        <taxon>Bacillariophyceae</taxon>
        <taxon>Bacillariophycidae</taxon>
        <taxon>Naviculales</taxon>
        <taxon>Naviculaceae</taxon>
        <taxon>Fistulifera</taxon>
    </lineage>
</organism>
<dbReference type="EMBL" id="BDSP01000061">
    <property type="protein sequence ID" value="GAX13192.1"/>
    <property type="molecule type" value="Genomic_DNA"/>
</dbReference>
<dbReference type="AlphaFoldDB" id="A0A1Z5JH22"/>
<name>A0A1Z5JH22_FISSO</name>
<evidence type="ECO:0000313" key="2">
    <source>
        <dbReference type="Proteomes" id="UP000198406"/>
    </source>
</evidence>
<gene>
    <name evidence="1" type="ORF">FisN_17Hu122</name>
</gene>
<comment type="caution">
    <text evidence="1">The sequence shown here is derived from an EMBL/GenBank/DDBJ whole genome shotgun (WGS) entry which is preliminary data.</text>
</comment>
<dbReference type="Proteomes" id="UP000198406">
    <property type="component" value="Unassembled WGS sequence"/>
</dbReference>
<keyword evidence="2" id="KW-1185">Reference proteome</keyword>
<accession>A0A1Z5JH22</accession>
<evidence type="ECO:0000313" key="1">
    <source>
        <dbReference type="EMBL" id="GAX13192.1"/>
    </source>
</evidence>